<dbReference type="Pfam" id="PF01424">
    <property type="entry name" value="R3H"/>
    <property type="match status" value="1"/>
</dbReference>
<name>A0A1G2KH92_9BACT</name>
<dbReference type="InterPro" id="IPR001374">
    <property type="entry name" value="R3H_dom"/>
</dbReference>
<dbReference type="Gene3D" id="3.30.300.20">
    <property type="match status" value="1"/>
</dbReference>
<dbReference type="InterPro" id="IPR039247">
    <property type="entry name" value="KhpB"/>
</dbReference>
<feature type="domain" description="R3H" evidence="1">
    <location>
        <begin position="92"/>
        <end position="158"/>
    </location>
</feature>
<evidence type="ECO:0000259" key="1">
    <source>
        <dbReference type="PROSITE" id="PS51061"/>
    </source>
</evidence>
<dbReference type="EMBL" id="MHQI01000055">
    <property type="protein sequence ID" value="OGZ98809.1"/>
    <property type="molecule type" value="Genomic_DNA"/>
</dbReference>
<dbReference type="PROSITE" id="PS51061">
    <property type="entry name" value="R3H"/>
    <property type="match status" value="1"/>
</dbReference>
<evidence type="ECO:0000313" key="3">
    <source>
        <dbReference type="Proteomes" id="UP000179023"/>
    </source>
</evidence>
<dbReference type="InterPro" id="IPR015946">
    <property type="entry name" value="KH_dom-like_a/b"/>
</dbReference>
<dbReference type="SMART" id="SM00393">
    <property type="entry name" value="R3H"/>
    <property type="match status" value="1"/>
</dbReference>
<dbReference type="STRING" id="1802270.A3C07_00545"/>
<dbReference type="Proteomes" id="UP000179023">
    <property type="component" value="Unassembled WGS sequence"/>
</dbReference>
<protein>
    <recommendedName>
        <fullName evidence="1">R3H domain-containing protein</fullName>
    </recommendedName>
</protein>
<organism evidence="2 3">
    <name type="scientific">Candidatus Sungbacteria bacterium RIFCSPHIGHO2_02_FULL_47_11</name>
    <dbReference type="NCBI Taxonomy" id="1802270"/>
    <lineage>
        <taxon>Bacteria</taxon>
        <taxon>Candidatus Sungiibacteriota</taxon>
    </lineage>
</organism>
<dbReference type="AlphaFoldDB" id="A0A1G2KH92"/>
<sequence length="158" mass="18429">MDAEKIKEEIKTILGKMSFAEDIEEIEAHHGVTSRYSVRMRGDTPILIGEYGSTLSALEYILKRIVRKKTADNTAVEPEAYKFTLDINDYRMKRLENLKQDVKTAAREVRLYRKEVPLRPMSSFERRIVHLLLVEYPDITTESIGMEPERRVVIKPYP</sequence>
<reference evidence="2 3" key="1">
    <citation type="journal article" date="2016" name="Nat. Commun.">
        <title>Thousands of microbial genomes shed light on interconnected biogeochemical processes in an aquifer system.</title>
        <authorList>
            <person name="Anantharaman K."/>
            <person name="Brown C.T."/>
            <person name="Hug L.A."/>
            <person name="Sharon I."/>
            <person name="Castelle C.J."/>
            <person name="Probst A.J."/>
            <person name="Thomas B.C."/>
            <person name="Singh A."/>
            <person name="Wilkins M.J."/>
            <person name="Karaoz U."/>
            <person name="Brodie E.L."/>
            <person name="Williams K.H."/>
            <person name="Hubbard S.S."/>
            <person name="Banfield J.F."/>
        </authorList>
    </citation>
    <scope>NUCLEOTIDE SEQUENCE [LARGE SCALE GENOMIC DNA]</scope>
</reference>
<dbReference type="CDD" id="cd02644">
    <property type="entry name" value="R3H_jag"/>
    <property type="match status" value="1"/>
</dbReference>
<dbReference type="PANTHER" id="PTHR35800">
    <property type="entry name" value="PROTEIN JAG"/>
    <property type="match status" value="1"/>
</dbReference>
<dbReference type="InterPro" id="IPR034079">
    <property type="entry name" value="R3H_KhpB"/>
</dbReference>
<dbReference type="PANTHER" id="PTHR35800:SF1">
    <property type="entry name" value="RNA-BINDING PROTEIN KHPB"/>
    <property type="match status" value="1"/>
</dbReference>
<comment type="caution">
    <text evidence="2">The sequence shown here is derived from an EMBL/GenBank/DDBJ whole genome shotgun (WGS) entry which is preliminary data.</text>
</comment>
<dbReference type="InterPro" id="IPR036867">
    <property type="entry name" value="R3H_dom_sf"/>
</dbReference>
<dbReference type="GO" id="GO:0003723">
    <property type="term" value="F:RNA binding"/>
    <property type="evidence" value="ECO:0007669"/>
    <property type="project" value="InterPro"/>
</dbReference>
<dbReference type="Gene3D" id="3.30.1370.50">
    <property type="entry name" value="R3H-like domain"/>
    <property type="match status" value="1"/>
</dbReference>
<gene>
    <name evidence="2" type="ORF">A3C07_00545</name>
</gene>
<dbReference type="SUPFAM" id="SSF82708">
    <property type="entry name" value="R3H domain"/>
    <property type="match status" value="1"/>
</dbReference>
<proteinExistence type="predicted"/>
<accession>A0A1G2KH92</accession>
<evidence type="ECO:0000313" key="2">
    <source>
        <dbReference type="EMBL" id="OGZ98809.1"/>
    </source>
</evidence>